<accession>A0A0S7ENX7</accession>
<dbReference type="EMBL" id="GBYX01474781">
    <property type="protein sequence ID" value="JAO06887.1"/>
    <property type="molecule type" value="Transcribed_RNA"/>
</dbReference>
<feature type="non-terminal residue" evidence="1">
    <location>
        <position position="1"/>
    </location>
</feature>
<organism evidence="1">
    <name type="scientific">Poeciliopsis prolifica</name>
    <name type="common">blackstripe livebearer</name>
    <dbReference type="NCBI Taxonomy" id="188132"/>
    <lineage>
        <taxon>Eukaryota</taxon>
        <taxon>Metazoa</taxon>
        <taxon>Chordata</taxon>
        <taxon>Craniata</taxon>
        <taxon>Vertebrata</taxon>
        <taxon>Euteleostomi</taxon>
        <taxon>Actinopterygii</taxon>
        <taxon>Neopterygii</taxon>
        <taxon>Teleostei</taxon>
        <taxon>Neoteleostei</taxon>
        <taxon>Acanthomorphata</taxon>
        <taxon>Ovalentaria</taxon>
        <taxon>Atherinomorphae</taxon>
        <taxon>Cyprinodontiformes</taxon>
        <taxon>Poeciliidae</taxon>
        <taxon>Poeciliinae</taxon>
        <taxon>Poeciliopsis</taxon>
    </lineage>
</organism>
<evidence type="ECO:0000313" key="1">
    <source>
        <dbReference type="EMBL" id="JAO06887.1"/>
    </source>
</evidence>
<protein>
    <submittedName>
        <fullName evidence="1">PPUP7472</fullName>
    </submittedName>
</protein>
<sequence>YPLFSPCNPPPDLIITQHAPHHIKEVTVPLMKCRLRADEPVLDSRDESLCSVPPLPAPCRPSMCGHLPSIDRRGGASGSDETMLMPVTCLACRIFAYHVVA</sequence>
<gene>
    <name evidence="1" type="primary">PPUP7472</name>
</gene>
<proteinExistence type="predicted"/>
<dbReference type="AlphaFoldDB" id="A0A0S7ENX7"/>
<name>A0A0S7ENX7_9TELE</name>
<reference evidence="1" key="1">
    <citation type="submission" date="2014-12" db="EMBL/GenBank/DDBJ databases">
        <title>Parallel Evolution in Life History Adaptation Evident in the Tissue-Specific Poeciliopsis prolifica transcriptome.</title>
        <authorList>
            <person name="Jue N.K."/>
            <person name="Foley R.J."/>
            <person name="Obergfell C."/>
            <person name="Reznick D.N."/>
            <person name="O'Neill R.J."/>
            <person name="O'Neill M.J."/>
        </authorList>
    </citation>
    <scope>NUCLEOTIDE SEQUENCE</scope>
</reference>